<accession>A0A1Y1L1L8</accession>
<reference evidence="1" key="1">
    <citation type="journal article" date="2016" name="Sci. Rep.">
        <title>Molecular characterization of firefly nuptial gifts: a multi-omics approach sheds light on postcopulatory sexual selection.</title>
        <authorList>
            <person name="Al-Wathiqui N."/>
            <person name="Fallon T.R."/>
            <person name="South A."/>
            <person name="Weng J.K."/>
            <person name="Lewis S.M."/>
        </authorList>
    </citation>
    <scope>NUCLEOTIDE SEQUENCE</scope>
</reference>
<protein>
    <submittedName>
        <fullName evidence="1">Uncharacterized protein</fullName>
    </submittedName>
</protein>
<evidence type="ECO:0000313" key="1">
    <source>
        <dbReference type="EMBL" id="JAV66661.1"/>
    </source>
</evidence>
<sequence length="120" mass="13514">MANTSLGCSIATIALAANNSFSQVRRKLIICTPSPFRLYTYCSIWKSTLVLPTWVHAANIFVTSSSLRVSTSKPPDIAYVYVSYEYACRRQREIYKEKLFHGQVGNTNVTSTYMTIRCIG</sequence>
<name>A0A1Y1L1L8_PHOPY</name>
<organism evidence="1">
    <name type="scientific">Photinus pyralis</name>
    <name type="common">Common eastern firefly</name>
    <name type="synonym">Lampyris pyralis</name>
    <dbReference type="NCBI Taxonomy" id="7054"/>
    <lineage>
        <taxon>Eukaryota</taxon>
        <taxon>Metazoa</taxon>
        <taxon>Ecdysozoa</taxon>
        <taxon>Arthropoda</taxon>
        <taxon>Hexapoda</taxon>
        <taxon>Insecta</taxon>
        <taxon>Pterygota</taxon>
        <taxon>Neoptera</taxon>
        <taxon>Endopterygota</taxon>
        <taxon>Coleoptera</taxon>
        <taxon>Polyphaga</taxon>
        <taxon>Elateriformia</taxon>
        <taxon>Elateroidea</taxon>
        <taxon>Lampyridae</taxon>
        <taxon>Lampyrinae</taxon>
        <taxon>Photinus</taxon>
    </lineage>
</organism>
<dbReference type="EMBL" id="GEZM01069071">
    <property type="protein sequence ID" value="JAV66661.1"/>
    <property type="molecule type" value="Transcribed_RNA"/>
</dbReference>
<dbReference type="AlphaFoldDB" id="A0A1Y1L1L8"/>
<proteinExistence type="predicted"/>